<dbReference type="Pfam" id="PF13041">
    <property type="entry name" value="PPR_2"/>
    <property type="match status" value="2"/>
</dbReference>
<name>A0A9D5HAD3_9LILI</name>
<keyword evidence="2" id="KW-0677">Repeat</keyword>
<accession>A0A9D5HAD3</accession>
<dbReference type="Proteomes" id="UP001085076">
    <property type="component" value="Miscellaneous, Linkage group lg06"/>
</dbReference>
<feature type="repeat" description="PPR" evidence="3">
    <location>
        <begin position="413"/>
        <end position="447"/>
    </location>
</feature>
<dbReference type="InterPro" id="IPR002885">
    <property type="entry name" value="PPR_rpt"/>
</dbReference>
<keyword evidence="6" id="KW-1185">Reference proteome</keyword>
<dbReference type="PANTHER" id="PTHR47939">
    <property type="entry name" value="MEMBRANE-ASSOCIATED SALT-INDUCIBLE PROTEIN-LIKE"/>
    <property type="match status" value="1"/>
</dbReference>
<protein>
    <recommendedName>
        <fullName evidence="7">Pentatricopeptide repeat-containing protein</fullName>
    </recommendedName>
</protein>
<reference evidence="5" key="2">
    <citation type="journal article" date="2022" name="Hortic Res">
        <title>The genome of Dioscorea zingiberensis sheds light on the biosynthesis, origin and evolution of the medicinally important diosgenin saponins.</title>
        <authorList>
            <person name="Li Y."/>
            <person name="Tan C."/>
            <person name="Li Z."/>
            <person name="Guo J."/>
            <person name="Li S."/>
            <person name="Chen X."/>
            <person name="Wang C."/>
            <person name="Dai X."/>
            <person name="Yang H."/>
            <person name="Song W."/>
            <person name="Hou L."/>
            <person name="Xu J."/>
            <person name="Tong Z."/>
            <person name="Xu A."/>
            <person name="Yuan X."/>
            <person name="Wang W."/>
            <person name="Yang Q."/>
            <person name="Chen L."/>
            <person name="Sun Z."/>
            <person name="Wang K."/>
            <person name="Pan B."/>
            <person name="Chen J."/>
            <person name="Bao Y."/>
            <person name="Liu F."/>
            <person name="Qi X."/>
            <person name="Gang D.R."/>
            <person name="Wen J."/>
            <person name="Li J."/>
        </authorList>
    </citation>
    <scope>NUCLEOTIDE SEQUENCE</scope>
    <source>
        <strain evidence="5">Dzin_1.0</strain>
    </source>
</reference>
<organism evidence="5 6">
    <name type="scientific">Dioscorea zingiberensis</name>
    <dbReference type="NCBI Taxonomy" id="325984"/>
    <lineage>
        <taxon>Eukaryota</taxon>
        <taxon>Viridiplantae</taxon>
        <taxon>Streptophyta</taxon>
        <taxon>Embryophyta</taxon>
        <taxon>Tracheophyta</taxon>
        <taxon>Spermatophyta</taxon>
        <taxon>Magnoliopsida</taxon>
        <taxon>Liliopsida</taxon>
        <taxon>Dioscoreales</taxon>
        <taxon>Dioscoreaceae</taxon>
        <taxon>Dioscorea</taxon>
    </lineage>
</organism>
<feature type="repeat" description="PPR" evidence="3">
    <location>
        <begin position="518"/>
        <end position="552"/>
    </location>
</feature>
<sequence length="615" mass="68110">MWRSKARQWLLRIPTPKCSPLQYQVPPGTLIASRMPSNRPLPTFTCLQNPRLLSASPSFNSRDLDDSDVGIVGNAVNADDSRESEASPVNLDGEMDESGSFGEKGQVLQEFGDSSLGFDDDKVMSEAADVDSLSSLWEESVSADDSSGVFGSQEASDGVVDEIHEVDDEQVESVLSLLQSTLVEPLEASLNKMELSLSEDFAVRVIETPSISGENLVGFFKWAWRNCRSVRTARVVELLVLAVSDVPELGKREGYMLWDLVKEIGAEKGIVKTEILNQLISMFWKMGKAKAGLEVFDKFADFGCVPNSDSYYYTIEALGKRSMFDTAWTVCEKMISSGRLPDREKIGRIIAFFCKGKKGKEAHSMYSAAKEKEICPQRSWLDSLVCSLTKNDETVSLAFELLDDYAKGSLKYANKSFADVVKGLCRIGDVKEAKKLVLRMVESGPPPGNAVFNFVITALSKGGEMEDAIALMKVMEGRGLRPDVYTYTVVMSGYAKGGMMDEACKIFSEARKRHSKLSPATYHVLTRGYCKMEEFEKATDCLKEMKKDGVQPNTDEYNKMIQSLCLKALDWRTAEQLLEETKESGVPLKGITRSLIAAVKELEVEIQSAENNIEA</sequence>
<evidence type="ECO:0000256" key="3">
    <source>
        <dbReference type="PROSITE-ProRule" id="PRU00708"/>
    </source>
</evidence>
<dbReference type="InterPro" id="IPR011990">
    <property type="entry name" value="TPR-like_helical_dom_sf"/>
</dbReference>
<comment type="similarity">
    <text evidence="1">Belongs to the PPR family. P subfamily.</text>
</comment>
<dbReference type="PANTHER" id="PTHR47939:SF10">
    <property type="entry name" value="PENTACOTRIPEPTIDE-REPEAT REGION OF PRORP DOMAIN-CONTAINING PROTEIN"/>
    <property type="match status" value="1"/>
</dbReference>
<dbReference type="InterPro" id="IPR050667">
    <property type="entry name" value="PPR-containing_protein"/>
</dbReference>
<evidence type="ECO:0000256" key="4">
    <source>
        <dbReference type="SAM" id="MobiDB-lite"/>
    </source>
</evidence>
<evidence type="ECO:0000313" key="5">
    <source>
        <dbReference type="EMBL" id="KAJ0969346.1"/>
    </source>
</evidence>
<dbReference type="NCBIfam" id="TIGR00756">
    <property type="entry name" value="PPR"/>
    <property type="match status" value="4"/>
</dbReference>
<gene>
    <name evidence="5" type="ORF">J5N97_022223</name>
</gene>
<dbReference type="EMBL" id="JAGGNH010000006">
    <property type="protein sequence ID" value="KAJ0969346.1"/>
    <property type="molecule type" value="Genomic_DNA"/>
</dbReference>
<evidence type="ECO:0008006" key="7">
    <source>
        <dbReference type="Google" id="ProtNLM"/>
    </source>
</evidence>
<dbReference type="SUPFAM" id="SSF81901">
    <property type="entry name" value="HCP-like"/>
    <property type="match status" value="1"/>
</dbReference>
<evidence type="ECO:0000313" key="6">
    <source>
        <dbReference type="Proteomes" id="UP001085076"/>
    </source>
</evidence>
<feature type="repeat" description="PPR" evidence="3">
    <location>
        <begin position="272"/>
        <end position="306"/>
    </location>
</feature>
<comment type="caution">
    <text evidence="5">The sequence shown here is derived from an EMBL/GenBank/DDBJ whole genome shotgun (WGS) entry which is preliminary data.</text>
</comment>
<evidence type="ECO:0000256" key="1">
    <source>
        <dbReference type="ARBA" id="ARBA00007626"/>
    </source>
</evidence>
<dbReference type="OrthoDB" id="185373at2759"/>
<feature type="region of interest" description="Disordered" evidence="4">
    <location>
        <begin position="76"/>
        <end position="101"/>
    </location>
</feature>
<dbReference type="PROSITE" id="PS51375">
    <property type="entry name" value="PPR"/>
    <property type="match status" value="6"/>
</dbReference>
<proteinExistence type="inferred from homology"/>
<dbReference type="AlphaFoldDB" id="A0A9D5HAD3"/>
<feature type="repeat" description="PPR" evidence="3">
    <location>
        <begin position="448"/>
        <end position="482"/>
    </location>
</feature>
<dbReference type="Gene3D" id="1.25.40.10">
    <property type="entry name" value="Tetratricopeptide repeat domain"/>
    <property type="match status" value="2"/>
</dbReference>
<evidence type="ECO:0000256" key="2">
    <source>
        <dbReference type="ARBA" id="ARBA00022737"/>
    </source>
</evidence>
<reference evidence="5" key="1">
    <citation type="submission" date="2021-03" db="EMBL/GenBank/DDBJ databases">
        <authorList>
            <person name="Li Z."/>
            <person name="Yang C."/>
        </authorList>
    </citation>
    <scope>NUCLEOTIDE SEQUENCE</scope>
    <source>
        <strain evidence="5">Dzin_1.0</strain>
        <tissue evidence="5">Leaf</tissue>
    </source>
</reference>
<feature type="repeat" description="PPR" evidence="3">
    <location>
        <begin position="483"/>
        <end position="517"/>
    </location>
</feature>
<feature type="repeat" description="PPR" evidence="3">
    <location>
        <begin position="553"/>
        <end position="588"/>
    </location>
</feature>
<dbReference type="Pfam" id="PF01535">
    <property type="entry name" value="PPR"/>
    <property type="match status" value="2"/>
</dbReference>